<comment type="catalytic activity">
    <reaction evidence="7 8">
        <text>L-methionyl-tRNA(fMet) + (6R)-10-formyltetrahydrofolate = N-formyl-L-methionyl-tRNA(fMet) + (6S)-5,6,7,8-tetrahydrofolate + H(+)</text>
        <dbReference type="Rhea" id="RHEA:24380"/>
        <dbReference type="Rhea" id="RHEA-COMP:9952"/>
        <dbReference type="Rhea" id="RHEA-COMP:9953"/>
        <dbReference type="ChEBI" id="CHEBI:15378"/>
        <dbReference type="ChEBI" id="CHEBI:57453"/>
        <dbReference type="ChEBI" id="CHEBI:78530"/>
        <dbReference type="ChEBI" id="CHEBI:78844"/>
        <dbReference type="ChEBI" id="CHEBI:195366"/>
        <dbReference type="EC" id="2.1.2.9"/>
    </reaction>
</comment>
<dbReference type="GO" id="GO:0004479">
    <property type="term" value="F:methionyl-tRNA formyltransferase activity"/>
    <property type="evidence" value="ECO:0007669"/>
    <property type="project" value="UniProtKB-UniRule"/>
</dbReference>
<dbReference type="EMBL" id="NVQR01000031">
    <property type="protein sequence ID" value="PCH62916.1"/>
    <property type="molecule type" value="Genomic_DNA"/>
</dbReference>
<evidence type="ECO:0000256" key="7">
    <source>
        <dbReference type="ARBA" id="ARBA00048558"/>
    </source>
</evidence>
<feature type="domain" description="Formyl transferase C-terminal" evidence="10">
    <location>
        <begin position="206"/>
        <end position="303"/>
    </location>
</feature>
<dbReference type="Pfam" id="PF02911">
    <property type="entry name" value="Formyl_trans_C"/>
    <property type="match status" value="1"/>
</dbReference>
<dbReference type="InterPro" id="IPR036477">
    <property type="entry name" value="Formyl_transf_N_sf"/>
</dbReference>
<evidence type="ECO:0000259" key="9">
    <source>
        <dbReference type="Pfam" id="PF00551"/>
    </source>
</evidence>
<dbReference type="NCBIfam" id="TIGR00460">
    <property type="entry name" value="fmt"/>
    <property type="match status" value="1"/>
</dbReference>
<dbReference type="InterPro" id="IPR011034">
    <property type="entry name" value="Formyl_transferase-like_C_sf"/>
</dbReference>
<feature type="domain" description="Formyl transferase N-terminal" evidence="9">
    <location>
        <begin position="5"/>
        <end position="182"/>
    </location>
</feature>
<dbReference type="InterPro" id="IPR037022">
    <property type="entry name" value="Formyl_trans_C_sf"/>
</dbReference>
<dbReference type="CDD" id="cd08646">
    <property type="entry name" value="FMT_core_Met-tRNA-FMT_N"/>
    <property type="match status" value="1"/>
</dbReference>
<dbReference type="Gene3D" id="3.40.50.170">
    <property type="entry name" value="Formyl transferase, N-terminal domain"/>
    <property type="match status" value="1"/>
</dbReference>
<dbReference type="GO" id="GO:0005829">
    <property type="term" value="C:cytosol"/>
    <property type="evidence" value="ECO:0007669"/>
    <property type="project" value="TreeGrafter"/>
</dbReference>
<sequence length="323" mass="35114">MHRLNIAFAGTPAFAAQHLQALLNTDHNITAVYTQADRPSGRGKKITTSAVKDLAVSNDLQIFQPLSLKDELQQQTLAQLNIDLLVVVAYGQILPQIVLDMPKYGCINVHASLLPKWRGAAPIERAILAGDTQTGVTIMQMDAGLDTGAMLVSELVDINPEEDRLSLEKKLSEAGCTALVNTLNNFDHFRQRATAQDDSASSYARKMTKTEALLNWDSNAEVLDRQIRAGIGRHPAYSFLNGLRLKILSAKPMQTTSGLAPGTIISADELAISVSCNNSVLQLKCLQFPGKKAMAVVEQLKSKRELLKPGLCFSNTETSPANH</sequence>
<evidence type="ECO:0000259" key="10">
    <source>
        <dbReference type="Pfam" id="PF02911"/>
    </source>
</evidence>
<evidence type="ECO:0000256" key="1">
    <source>
        <dbReference type="ARBA" id="ARBA00002606"/>
    </source>
</evidence>
<feature type="binding site" evidence="8">
    <location>
        <begin position="112"/>
        <end position="115"/>
    </location>
    <ligand>
        <name>(6S)-5,6,7,8-tetrahydrofolate</name>
        <dbReference type="ChEBI" id="CHEBI:57453"/>
    </ligand>
</feature>
<evidence type="ECO:0000256" key="5">
    <source>
        <dbReference type="ARBA" id="ARBA00022679"/>
    </source>
</evidence>
<dbReference type="InterPro" id="IPR005793">
    <property type="entry name" value="Formyl_trans_C"/>
</dbReference>
<dbReference type="InterPro" id="IPR005794">
    <property type="entry name" value="Fmt"/>
</dbReference>
<accession>A0A2A4MTL0</accession>
<evidence type="ECO:0000256" key="8">
    <source>
        <dbReference type="HAMAP-Rule" id="MF_00182"/>
    </source>
</evidence>
<dbReference type="PANTHER" id="PTHR11138">
    <property type="entry name" value="METHIONYL-TRNA FORMYLTRANSFERASE"/>
    <property type="match status" value="1"/>
</dbReference>
<gene>
    <name evidence="8" type="primary">fmt</name>
    <name evidence="11" type="ORF">COC19_02150</name>
</gene>
<dbReference type="AlphaFoldDB" id="A0A2A4MTL0"/>
<comment type="caution">
    <text evidence="11">The sequence shown here is derived from an EMBL/GenBank/DDBJ whole genome shotgun (WGS) entry which is preliminary data.</text>
</comment>
<dbReference type="SUPFAM" id="SSF50486">
    <property type="entry name" value="FMT C-terminal domain-like"/>
    <property type="match status" value="1"/>
</dbReference>
<dbReference type="Gene3D" id="3.10.25.10">
    <property type="entry name" value="Formyl transferase, C-terminal domain"/>
    <property type="match status" value="1"/>
</dbReference>
<comment type="similarity">
    <text evidence="2 8">Belongs to the Fmt family.</text>
</comment>
<organism evidence="11 12">
    <name type="scientific">SAR86 cluster bacterium</name>
    <dbReference type="NCBI Taxonomy" id="2030880"/>
    <lineage>
        <taxon>Bacteria</taxon>
        <taxon>Pseudomonadati</taxon>
        <taxon>Pseudomonadota</taxon>
        <taxon>Gammaproteobacteria</taxon>
        <taxon>SAR86 cluster</taxon>
    </lineage>
</organism>
<dbReference type="SUPFAM" id="SSF53328">
    <property type="entry name" value="Formyltransferase"/>
    <property type="match status" value="1"/>
</dbReference>
<dbReference type="InterPro" id="IPR001555">
    <property type="entry name" value="GART_AS"/>
</dbReference>
<dbReference type="PANTHER" id="PTHR11138:SF5">
    <property type="entry name" value="METHIONYL-TRNA FORMYLTRANSFERASE, MITOCHONDRIAL"/>
    <property type="match status" value="1"/>
</dbReference>
<comment type="function">
    <text evidence="1 8">Attaches a formyl group to the free amino group of methionyl-tRNA(fMet). The formyl group appears to play a dual role in the initiator identity of N-formylmethionyl-tRNA by promoting its recognition by IF2 and preventing the misappropriation of this tRNA by the elongation apparatus.</text>
</comment>
<evidence type="ECO:0000313" key="12">
    <source>
        <dbReference type="Proteomes" id="UP000218172"/>
    </source>
</evidence>
<dbReference type="EC" id="2.1.2.9" evidence="3 8"/>
<protein>
    <recommendedName>
        <fullName evidence="4 8">Methionyl-tRNA formyltransferase</fullName>
        <ecNumber evidence="3 8">2.1.2.9</ecNumber>
    </recommendedName>
</protein>
<reference evidence="12" key="1">
    <citation type="submission" date="2017-08" db="EMBL/GenBank/DDBJ databases">
        <title>A dynamic microbial community with high functional redundancy inhabits the cold, oxic subseafloor aquifer.</title>
        <authorList>
            <person name="Tully B.J."/>
            <person name="Wheat C.G."/>
            <person name="Glazer B.T."/>
            <person name="Huber J.A."/>
        </authorList>
    </citation>
    <scope>NUCLEOTIDE SEQUENCE [LARGE SCALE GENOMIC DNA]</scope>
</reference>
<keyword evidence="5 8" id="KW-0808">Transferase</keyword>
<dbReference type="HAMAP" id="MF_00182">
    <property type="entry name" value="Formyl_trans"/>
    <property type="match status" value="1"/>
</dbReference>
<dbReference type="InterPro" id="IPR041711">
    <property type="entry name" value="Met-tRNA-FMT_N"/>
</dbReference>
<dbReference type="InterPro" id="IPR044135">
    <property type="entry name" value="Met-tRNA-FMT_C"/>
</dbReference>
<evidence type="ECO:0000256" key="6">
    <source>
        <dbReference type="ARBA" id="ARBA00022917"/>
    </source>
</evidence>
<dbReference type="Pfam" id="PF00551">
    <property type="entry name" value="Formyl_trans_N"/>
    <property type="match status" value="1"/>
</dbReference>
<keyword evidence="6 8" id="KW-0648">Protein biosynthesis</keyword>
<proteinExistence type="inferred from homology"/>
<evidence type="ECO:0000313" key="11">
    <source>
        <dbReference type="EMBL" id="PCH62916.1"/>
    </source>
</evidence>
<evidence type="ECO:0000256" key="4">
    <source>
        <dbReference type="ARBA" id="ARBA00016014"/>
    </source>
</evidence>
<name>A0A2A4MTL0_9GAMM</name>
<dbReference type="PROSITE" id="PS00373">
    <property type="entry name" value="GART"/>
    <property type="match status" value="1"/>
</dbReference>
<dbReference type="CDD" id="cd08704">
    <property type="entry name" value="Met_tRNA_FMT_C"/>
    <property type="match status" value="1"/>
</dbReference>
<evidence type="ECO:0000256" key="2">
    <source>
        <dbReference type="ARBA" id="ARBA00010699"/>
    </source>
</evidence>
<dbReference type="Proteomes" id="UP000218172">
    <property type="component" value="Unassembled WGS sequence"/>
</dbReference>
<evidence type="ECO:0000256" key="3">
    <source>
        <dbReference type="ARBA" id="ARBA00012261"/>
    </source>
</evidence>
<dbReference type="InterPro" id="IPR002376">
    <property type="entry name" value="Formyl_transf_N"/>
</dbReference>